<evidence type="ECO:0000256" key="1">
    <source>
        <dbReference type="ARBA" id="ARBA00023125"/>
    </source>
</evidence>
<evidence type="ECO:0000259" key="3">
    <source>
        <dbReference type="PROSITE" id="PS50977"/>
    </source>
</evidence>
<dbReference type="PANTHER" id="PTHR43479">
    <property type="entry name" value="ACREF/ENVCD OPERON REPRESSOR-RELATED"/>
    <property type="match status" value="1"/>
</dbReference>
<evidence type="ECO:0000313" key="5">
    <source>
        <dbReference type="Proteomes" id="UP000886886"/>
    </source>
</evidence>
<dbReference type="InterPro" id="IPR050624">
    <property type="entry name" value="HTH-type_Tx_Regulator"/>
</dbReference>
<dbReference type="InterPro" id="IPR001647">
    <property type="entry name" value="HTH_TetR"/>
</dbReference>
<dbReference type="Gene3D" id="1.10.357.10">
    <property type="entry name" value="Tetracycline Repressor, domain 2"/>
    <property type="match status" value="1"/>
</dbReference>
<protein>
    <submittedName>
        <fullName evidence="4">TetR family transcriptional regulator</fullName>
    </submittedName>
</protein>
<reference evidence="4" key="2">
    <citation type="journal article" date="2021" name="PeerJ">
        <title>Extensive microbial diversity within the chicken gut microbiome revealed by metagenomics and culture.</title>
        <authorList>
            <person name="Gilroy R."/>
            <person name="Ravi A."/>
            <person name="Getino M."/>
            <person name="Pursley I."/>
            <person name="Horton D.L."/>
            <person name="Alikhan N.F."/>
            <person name="Baker D."/>
            <person name="Gharbi K."/>
            <person name="Hall N."/>
            <person name="Watson M."/>
            <person name="Adriaenssens E.M."/>
            <person name="Foster-Nyarko E."/>
            <person name="Jarju S."/>
            <person name="Secka A."/>
            <person name="Antonio M."/>
            <person name="Oren A."/>
            <person name="Chaudhuri R.R."/>
            <person name="La Ragione R."/>
            <person name="Hildebrand F."/>
            <person name="Pallen M.J."/>
        </authorList>
    </citation>
    <scope>NUCLEOTIDE SEQUENCE</scope>
    <source>
        <strain evidence="4">ChiSjej3B21-11622</strain>
    </source>
</reference>
<sequence length="176" mass="21110">MPTDMKETIADAAKRLLMEKHVKKLTVKDIVEECQITRQAFYYHFEDIPDLFRWILEESSRQFIRKAQESGDAEEMLKYFFLMSINAAPYIRKGLQGNYREELEQLLRQDIRGLFERTIEEKQLYQQYSHSEVKLFLRYHSQAVMGILKEWTEEDTRNLDQIVHNIYLLIQGKISP</sequence>
<proteinExistence type="predicted"/>
<evidence type="ECO:0000313" key="4">
    <source>
        <dbReference type="EMBL" id="HIQ96013.1"/>
    </source>
</evidence>
<reference evidence="4" key="1">
    <citation type="submission" date="2020-10" db="EMBL/GenBank/DDBJ databases">
        <authorList>
            <person name="Gilroy R."/>
        </authorList>
    </citation>
    <scope>NUCLEOTIDE SEQUENCE</scope>
    <source>
        <strain evidence="4">ChiSjej3B21-11622</strain>
    </source>
</reference>
<dbReference type="EMBL" id="DVFT01000082">
    <property type="protein sequence ID" value="HIQ96013.1"/>
    <property type="molecule type" value="Genomic_DNA"/>
</dbReference>
<dbReference type="GO" id="GO:0003677">
    <property type="term" value="F:DNA binding"/>
    <property type="evidence" value="ECO:0007669"/>
    <property type="project" value="UniProtKB-UniRule"/>
</dbReference>
<accession>A0A9D0ZWJ7</accession>
<dbReference type="InterPro" id="IPR039532">
    <property type="entry name" value="TetR_C_Firmicutes"/>
</dbReference>
<gene>
    <name evidence="4" type="ORF">IAB26_05555</name>
</gene>
<keyword evidence="1 2" id="KW-0238">DNA-binding</keyword>
<dbReference type="AlphaFoldDB" id="A0A9D0ZWJ7"/>
<dbReference type="Pfam" id="PF00440">
    <property type="entry name" value="TetR_N"/>
    <property type="match status" value="1"/>
</dbReference>
<feature type="domain" description="HTH tetR-type" evidence="3">
    <location>
        <begin position="3"/>
        <end position="63"/>
    </location>
</feature>
<dbReference type="Proteomes" id="UP000886886">
    <property type="component" value="Unassembled WGS sequence"/>
</dbReference>
<evidence type="ECO:0000256" key="2">
    <source>
        <dbReference type="PROSITE-ProRule" id="PRU00335"/>
    </source>
</evidence>
<dbReference type="Pfam" id="PF14278">
    <property type="entry name" value="TetR_C_8"/>
    <property type="match status" value="1"/>
</dbReference>
<dbReference type="PANTHER" id="PTHR43479:SF11">
    <property type="entry name" value="ACREF_ENVCD OPERON REPRESSOR-RELATED"/>
    <property type="match status" value="1"/>
</dbReference>
<comment type="caution">
    <text evidence="4">The sequence shown here is derived from an EMBL/GenBank/DDBJ whole genome shotgun (WGS) entry which is preliminary data.</text>
</comment>
<feature type="DNA-binding region" description="H-T-H motif" evidence="2">
    <location>
        <begin position="26"/>
        <end position="45"/>
    </location>
</feature>
<name>A0A9D0ZWJ7_9FIRM</name>
<dbReference type="InterPro" id="IPR009057">
    <property type="entry name" value="Homeodomain-like_sf"/>
</dbReference>
<dbReference type="PROSITE" id="PS50977">
    <property type="entry name" value="HTH_TETR_2"/>
    <property type="match status" value="1"/>
</dbReference>
<dbReference type="SUPFAM" id="SSF46689">
    <property type="entry name" value="Homeodomain-like"/>
    <property type="match status" value="1"/>
</dbReference>
<organism evidence="4 5">
    <name type="scientific">Candidatus Limivivens merdigallinarum</name>
    <dbReference type="NCBI Taxonomy" id="2840859"/>
    <lineage>
        <taxon>Bacteria</taxon>
        <taxon>Bacillati</taxon>
        <taxon>Bacillota</taxon>
        <taxon>Clostridia</taxon>
        <taxon>Lachnospirales</taxon>
        <taxon>Lachnospiraceae</taxon>
        <taxon>Lachnospiraceae incertae sedis</taxon>
        <taxon>Candidatus Limivivens</taxon>
    </lineage>
</organism>